<dbReference type="PANTHER" id="PTHR42859">
    <property type="entry name" value="OXIDOREDUCTASE"/>
    <property type="match status" value="1"/>
</dbReference>
<evidence type="ECO:0000259" key="7">
    <source>
        <dbReference type="PROSITE" id="PS51379"/>
    </source>
</evidence>
<dbReference type="PROSITE" id="PS51379">
    <property type="entry name" value="4FE4S_FER_2"/>
    <property type="match status" value="3"/>
</dbReference>
<dbReference type="Proteomes" id="UP000786183">
    <property type="component" value="Unassembled WGS sequence"/>
</dbReference>
<name>A0ABS7WQD1_9BACT</name>
<evidence type="ECO:0000256" key="3">
    <source>
        <dbReference type="ARBA" id="ARBA00022723"/>
    </source>
</evidence>
<keyword evidence="2" id="KW-0004">4Fe-4S</keyword>
<evidence type="ECO:0000256" key="1">
    <source>
        <dbReference type="ARBA" id="ARBA00022448"/>
    </source>
</evidence>
<dbReference type="NCBIfam" id="NF007012">
    <property type="entry name" value="PRK09476.1"/>
    <property type="match status" value="1"/>
</dbReference>
<reference evidence="8 9" key="1">
    <citation type="submission" date="2020-07" db="EMBL/GenBank/DDBJ databases">
        <title>Transfer of Campylobacter canadensis to the novel genus Avispirillum gen. nov., that also includes two novel species recovered from migratory waterfowl: Avispirillum anseris sp. nov. and Avispirillum brantae sp. nov.</title>
        <authorList>
            <person name="Miller W.G."/>
            <person name="Chapman M.H."/>
            <person name="Yee E."/>
            <person name="Inglis G.D."/>
        </authorList>
    </citation>
    <scope>NUCLEOTIDE SEQUENCE [LARGE SCALE GENOMIC DNA]</scope>
    <source>
        <strain evidence="8 9">L283</strain>
    </source>
</reference>
<evidence type="ECO:0000313" key="9">
    <source>
        <dbReference type="Proteomes" id="UP000786183"/>
    </source>
</evidence>
<evidence type="ECO:0000256" key="2">
    <source>
        <dbReference type="ARBA" id="ARBA00022485"/>
    </source>
</evidence>
<dbReference type="Gene3D" id="3.30.70.20">
    <property type="match status" value="2"/>
</dbReference>
<sequence>MRRKFLVSVAKLVAIFAGIFSFLYLKKDENVSSSKKRLTTSFYLRPPGVLNEKHFLSSCIRCGACVKACPYNTLKLASFNDNASNGTPIFYASKIPCYLCDTLPCIAKCPSDALSKDILKQGIKSVNIGRAIVDESSCVAHFGIQCDACYRACPFLDKAIYLEYKRNERTNKHAMLVPKVNYDYCVGCGMCERACITKIPAISVLPSDFILGQRNDNYVKGWVEGDDSILKDVNTNKKLDKNKAMDYLNDAEF</sequence>
<feature type="domain" description="4Fe-4S ferredoxin-type" evidence="7">
    <location>
        <begin position="176"/>
        <end position="207"/>
    </location>
</feature>
<dbReference type="RefSeq" id="WP_224325189.1">
    <property type="nucleotide sequence ID" value="NZ_JACGBB010000003.1"/>
</dbReference>
<evidence type="ECO:0000256" key="5">
    <source>
        <dbReference type="ARBA" id="ARBA00023004"/>
    </source>
</evidence>
<comment type="caution">
    <text evidence="8">The sequence shown here is derived from an EMBL/GenBank/DDBJ whole genome shotgun (WGS) entry which is preliminary data.</text>
</comment>
<dbReference type="PROSITE" id="PS00198">
    <property type="entry name" value="4FE4S_FER_1"/>
    <property type="match status" value="1"/>
</dbReference>
<evidence type="ECO:0000256" key="4">
    <source>
        <dbReference type="ARBA" id="ARBA00022982"/>
    </source>
</evidence>
<keyword evidence="3" id="KW-0479">Metal-binding</keyword>
<accession>A0ABS7WQD1</accession>
<organism evidence="8 9">
    <name type="scientific">Campylobacter canadensis</name>
    <dbReference type="NCBI Taxonomy" id="449520"/>
    <lineage>
        <taxon>Bacteria</taxon>
        <taxon>Pseudomonadati</taxon>
        <taxon>Campylobacterota</taxon>
        <taxon>Epsilonproteobacteria</taxon>
        <taxon>Campylobacterales</taxon>
        <taxon>Campylobacteraceae</taxon>
        <taxon>Campylobacter</taxon>
    </lineage>
</organism>
<dbReference type="SUPFAM" id="SSF54862">
    <property type="entry name" value="4Fe-4S ferredoxins"/>
    <property type="match status" value="1"/>
</dbReference>
<feature type="domain" description="4Fe-4S ferredoxin-type" evidence="7">
    <location>
        <begin position="50"/>
        <end position="79"/>
    </location>
</feature>
<dbReference type="InterPro" id="IPR050294">
    <property type="entry name" value="RnfB_subfamily"/>
</dbReference>
<keyword evidence="4" id="KW-0249">Electron transport</keyword>
<gene>
    <name evidence="8" type="primary">napG</name>
    <name evidence="8" type="ORF">AVCANL283_02375</name>
</gene>
<evidence type="ECO:0000313" key="8">
    <source>
        <dbReference type="EMBL" id="MBZ7986965.1"/>
    </source>
</evidence>
<evidence type="ECO:0000256" key="6">
    <source>
        <dbReference type="ARBA" id="ARBA00023014"/>
    </source>
</evidence>
<dbReference type="Pfam" id="PF12838">
    <property type="entry name" value="Fer4_7"/>
    <property type="match status" value="2"/>
</dbReference>
<dbReference type="EMBL" id="JACGBB010000003">
    <property type="protein sequence ID" value="MBZ7986965.1"/>
    <property type="molecule type" value="Genomic_DNA"/>
</dbReference>
<dbReference type="InterPro" id="IPR017900">
    <property type="entry name" value="4Fe4S_Fe_S_CS"/>
</dbReference>
<proteinExistence type="predicted"/>
<keyword evidence="1" id="KW-0813">Transport</keyword>
<protein>
    <submittedName>
        <fullName evidence="8">Ferredoxin-type protein NapG</fullName>
    </submittedName>
</protein>
<dbReference type="InterPro" id="IPR017896">
    <property type="entry name" value="4Fe4S_Fe-S-bd"/>
</dbReference>
<feature type="domain" description="4Fe-4S ferredoxin-type" evidence="7">
    <location>
        <begin position="129"/>
        <end position="165"/>
    </location>
</feature>
<dbReference type="CDD" id="cd16373">
    <property type="entry name" value="DMSOR_beta_like"/>
    <property type="match status" value="1"/>
</dbReference>
<keyword evidence="9" id="KW-1185">Reference proteome</keyword>
<keyword evidence="6" id="KW-0411">Iron-sulfur</keyword>
<keyword evidence="5" id="KW-0408">Iron</keyword>
<dbReference type="PANTHER" id="PTHR42859:SF10">
    <property type="entry name" value="DIMETHYLSULFOXIDE REDUCTASE CHAIN B"/>
    <property type="match status" value="1"/>
</dbReference>